<dbReference type="InterPro" id="IPR028081">
    <property type="entry name" value="Leu-bd"/>
</dbReference>
<name>A0A8J2ZBB3_9PROT</name>
<dbReference type="Gene3D" id="3.40.50.2300">
    <property type="match status" value="2"/>
</dbReference>
<evidence type="ECO:0000313" key="6">
    <source>
        <dbReference type="Proteomes" id="UP000597507"/>
    </source>
</evidence>
<comment type="caution">
    <text evidence="5">The sequence shown here is derived from an EMBL/GenBank/DDBJ whole genome shotgun (WGS) entry which is preliminary data.</text>
</comment>
<evidence type="ECO:0000256" key="2">
    <source>
        <dbReference type="ARBA" id="ARBA00022729"/>
    </source>
</evidence>
<dbReference type="SUPFAM" id="SSF53822">
    <property type="entry name" value="Periplasmic binding protein-like I"/>
    <property type="match status" value="1"/>
</dbReference>
<dbReference type="PANTHER" id="PTHR30483">
    <property type="entry name" value="LEUCINE-SPECIFIC-BINDING PROTEIN"/>
    <property type="match status" value="1"/>
</dbReference>
<organism evidence="5 6">
    <name type="scientific">Caldovatus sediminis</name>
    <dbReference type="NCBI Taxonomy" id="2041189"/>
    <lineage>
        <taxon>Bacteria</taxon>
        <taxon>Pseudomonadati</taxon>
        <taxon>Pseudomonadota</taxon>
        <taxon>Alphaproteobacteria</taxon>
        <taxon>Acetobacterales</taxon>
        <taxon>Roseomonadaceae</taxon>
        <taxon>Caldovatus</taxon>
    </lineage>
</organism>
<keyword evidence="6" id="KW-1185">Reference proteome</keyword>
<dbReference type="EMBL" id="BMKS01000005">
    <property type="protein sequence ID" value="GGG32106.1"/>
    <property type="molecule type" value="Genomic_DNA"/>
</dbReference>
<dbReference type="Proteomes" id="UP000597507">
    <property type="component" value="Unassembled WGS sequence"/>
</dbReference>
<dbReference type="GO" id="GO:0006865">
    <property type="term" value="P:amino acid transport"/>
    <property type="evidence" value="ECO:0007669"/>
    <property type="project" value="UniProtKB-KW"/>
</dbReference>
<dbReference type="PANTHER" id="PTHR30483:SF6">
    <property type="entry name" value="PERIPLASMIC BINDING PROTEIN OF ABC TRANSPORTER FOR NATURAL AMINO ACIDS"/>
    <property type="match status" value="1"/>
</dbReference>
<dbReference type="AlphaFoldDB" id="A0A8J2ZBB3"/>
<sequence>MHIAPTLRRRGLLAAAAGLPLPFVRAARAQPSGEPYVMGTLFPMSGPNAEYGEAFTRGAQLALSHIAADNMLRRPIRLQAEDSQALPQPSVVGMNKLVNVDRAVWVLVSWTATSKAVAPIGDRAKVIMVNGGAVGPDLAGLSPYFWNVIALAHLEVPVMVGYLTRQRNVKRVALIYVDDPLGDAILGQLRAELPKAGAELVGSFSVPRAAQQFGPVAARVRQTRPDAVYVASFGGQQSQIIKGLRDNGVTQIICSYSAFSIDSVRQLPEAVGALYTTQKLDFESGDPVTRRFAAEFRARYNQTPVAYHANYYNAAYLFGLLARQVEQAGGEVNGDALREAMLRTRSFDLVGGRGTFDEQGNLMTQMQVNEIKGAGRSEIVQG</sequence>
<dbReference type="InterPro" id="IPR051010">
    <property type="entry name" value="BCAA_transport"/>
</dbReference>
<evidence type="ECO:0000259" key="4">
    <source>
        <dbReference type="Pfam" id="PF13458"/>
    </source>
</evidence>
<reference evidence="5 6" key="1">
    <citation type="journal article" date="2014" name="Int. J. Syst. Evol. Microbiol.">
        <title>Complete genome sequence of Corynebacterium casei LMG S-19264T (=DSM 44701T), isolated from a smear-ripened cheese.</title>
        <authorList>
            <consortium name="US DOE Joint Genome Institute (JGI-PGF)"/>
            <person name="Walter F."/>
            <person name="Albersmeier A."/>
            <person name="Kalinowski J."/>
            <person name="Ruckert C."/>
        </authorList>
    </citation>
    <scope>NUCLEOTIDE SEQUENCE [LARGE SCALE GENOMIC DNA]</scope>
    <source>
        <strain evidence="5 6">CGMCC 1.16330</strain>
    </source>
</reference>
<feature type="domain" description="Leucine-binding protein" evidence="4">
    <location>
        <begin position="38"/>
        <end position="374"/>
    </location>
</feature>
<evidence type="ECO:0000313" key="5">
    <source>
        <dbReference type="EMBL" id="GGG32106.1"/>
    </source>
</evidence>
<dbReference type="RefSeq" id="WP_188899889.1">
    <property type="nucleotide sequence ID" value="NZ_BMKS01000005.1"/>
</dbReference>
<evidence type="ECO:0000256" key="3">
    <source>
        <dbReference type="ARBA" id="ARBA00022970"/>
    </source>
</evidence>
<keyword evidence="2" id="KW-0732">Signal</keyword>
<proteinExistence type="inferred from homology"/>
<keyword evidence="3" id="KW-0813">Transport</keyword>
<accession>A0A8J2ZBB3</accession>
<comment type="similarity">
    <text evidence="1">Belongs to the leucine-binding protein family.</text>
</comment>
<keyword evidence="3" id="KW-0029">Amino-acid transport</keyword>
<protein>
    <submittedName>
        <fullName evidence="5">ABC transporter substrate-binding protein</fullName>
    </submittedName>
</protein>
<dbReference type="InterPro" id="IPR028082">
    <property type="entry name" value="Peripla_BP_I"/>
</dbReference>
<evidence type="ECO:0000256" key="1">
    <source>
        <dbReference type="ARBA" id="ARBA00010062"/>
    </source>
</evidence>
<gene>
    <name evidence="5" type="ORF">GCM10010964_20040</name>
</gene>
<dbReference type="Pfam" id="PF13458">
    <property type="entry name" value="Peripla_BP_6"/>
    <property type="match status" value="1"/>
</dbReference>